<feature type="domain" description="Acetyl-coenzyme A synthetase N-terminal" evidence="9">
    <location>
        <begin position="86"/>
        <end position="143"/>
    </location>
</feature>
<reference evidence="10" key="1">
    <citation type="submission" date="2020-07" db="EMBL/GenBank/DDBJ databases">
        <title>Multicomponent nature underlies the extraordinary mechanical properties of spider dragline silk.</title>
        <authorList>
            <person name="Kono N."/>
            <person name="Nakamura H."/>
            <person name="Mori M."/>
            <person name="Yoshida Y."/>
            <person name="Ohtoshi R."/>
            <person name="Malay A.D."/>
            <person name="Moran D.A.P."/>
            <person name="Tomita M."/>
            <person name="Numata K."/>
            <person name="Arakawa K."/>
        </authorList>
    </citation>
    <scope>NUCLEOTIDE SEQUENCE</scope>
</reference>
<dbReference type="InterPro" id="IPR042099">
    <property type="entry name" value="ANL_N_sf"/>
</dbReference>
<keyword evidence="4 7" id="KW-0436">Ligase</keyword>
<dbReference type="GO" id="GO:0005524">
    <property type="term" value="F:ATP binding"/>
    <property type="evidence" value="ECO:0007669"/>
    <property type="project" value="UniProtKB-UniRule"/>
</dbReference>
<dbReference type="InterPro" id="IPR032387">
    <property type="entry name" value="ACAS_N"/>
</dbReference>
<keyword evidence="7" id="KW-0443">Lipid metabolism</keyword>
<dbReference type="PANTHER" id="PTHR42921">
    <property type="entry name" value="ACETOACETYL-COA SYNTHETASE"/>
    <property type="match status" value="1"/>
</dbReference>
<name>A0A8X6F4Y7_TRICU</name>
<sequence>MLGVTRYSETLTFENNNNEIIEEKTEKGKITLQKIGRMPGCAKKSKNAEATNIVPPILWNKKVPNTELDKLKKIIEEKYNKRLDSYWDLHKWSIENFANFWEEIWDYLQMVHSSPYDQVYKKTGNGFLDCEWFPGAKFNFAENLMRIRDDRVAIIYAEESGYEETVTFAEMYEEVKLYAAAFKKNGLKKGDRVACYMSNRKEAVFTLLAATSMGAIFGGPQPYFGARPATNIIQKMEPKFLISIDHHTDSRIEYHNIDNLQHIVDNTPSLEKVIIIATKSETLSRDITNIRNSCLLEDFLNTGRTLDGTVPDLEFEQLPFDHPICINFTSGTTGLPKGPVHSAGSLISHLSSVVFYWNLKCGDVIYTCYPVGWTLWDTFVVCLAWGVKLFLYAGNPVMDWKDQNLWDVFSRFNVTYSFLATALVDKLEKQNVLPRPDTNLDSLKFLTMGGSPVKAQNYLYVHNKVKKDVFVCSQYGSSETFGTFSGFYLNMPVYAGEIQAPALGMDIHCFDEEGNSVLNKRGEMVLATPTPALPTNIWKDYDNSIMKETYLSKYPGVWCQNDEIWINPKTKGLVVIGRSDDTLIQNGDRFGAGDVYYAIHDIDEIQDAICVGQQRDGGDCRAVLFIKMKDGYSFTPEFREKVTKKIIGELWYDCVPQLILETKGIPYNLNNKKMESIVRKIIATNQVPEVNNIKNPECLQYYCNIPEILAYDKL</sequence>
<evidence type="ECO:0000256" key="1">
    <source>
        <dbReference type="ARBA" id="ARBA00006432"/>
    </source>
</evidence>
<dbReference type="InterPro" id="IPR045851">
    <property type="entry name" value="AMP-bd_C_sf"/>
</dbReference>
<evidence type="ECO:0000256" key="7">
    <source>
        <dbReference type="RuleBase" id="RU367019"/>
    </source>
</evidence>
<dbReference type="Pfam" id="PF16177">
    <property type="entry name" value="ACAS_N"/>
    <property type="match status" value="1"/>
</dbReference>
<keyword evidence="6 7" id="KW-0067">ATP-binding</keyword>
<keyword evidence="7" id="KW-0963">Cytoplasm</keyword>
<comment type="catalytic activity">
    <reaction evidence="7">
        <text>acetoacetate + ATP + CoA = acetoacetyl-CoA + AMP + diphosphate</text>
        <dbReference type="Rhea" id="RHEA:16117"/>
        <dbReference type="ChEBI" id="CHEBI:13705"/>
        <dbReference type="ChEBI" id="CHEBI:30616"/>
        <dbReference type="ChEBI" id="CHEBI:33019"/>
        <dbReference type="ChEBI" id="CHEBI:57286"/>
        <dbReference type="ChEBI" id="CHEBI:57287"/>
        <dbReference type="ChEBI" id="CHEBI:456215"/>
        <dbReference type="EC" id="6.2.1.16"/>
    </reaction>
</comment>
<dbReference type="InterPro" id="IPR005914">
    <property type="entry name" value="Acac_CoA_synth"/>
</dbReference>
<dbReference type="GO" id="GO:0030729">
    <property type="term" value="F:acetoacetate-CoA ligase activity"/>
    <property type="evidence" value="ECO:0007669"/>
    <property type="project" value="UniProtKB-UniRule"/>
</dbReference>
<keyword evidence="7" id="KW-0276">Fatty acid metabolism</keyword>
<dbReference type="InterPro" id="IPR020845">
    <property type="entry name" value="AMP-binding_CS"/>
</dbReference>
<protein>
    <recommendedName>
        <fullName evidence="3 7">Acetoacetyl-CoA synthetase</fullName>
        <ecNumber evidence="2 7">6.2.1.16</ecNumber>
    </recommendedName>
</protein>
<dbReference type="Proteomes" id="UP000887116">
    <property type="component" value="Unassembled WGS sequence"/>
</dbReference>
<keyword evidence="11" id="KW-1185">Reference proteome</keyword>
<feature type="domain" description="AMP-dependent synthetase/ligase" evidence="8">
    <location>
        <begin position="149"/>
        <end position="530"/>
    </location>
</feature>
<dbReference type="GO" id="GO:0005829">
    <property type="term" value="C:cytosol"/>
    <property type="evidence" value="ECO:0007669"/>
    <property type="project" value="UniProtKB-SubCell"/>
</dbReference>
<keyword evidence="5 7" id="KW-0547">Nucleotide-binding</keyword>
<dbReference type="OrthoDB" id="10253869at2759"/>
<comment type="function">
    <text evidence="7">Converts acetoacetate to acetoacetyl-CoA in the cytosol.</text>
</comment>
<comment type="similarity">
    <text evidence="1 7">Belongs to the ATP-dependent AMP-binding enzyme family.</text>
</comment>
<dbReference type="PROSITE" id="PS00455">
    <property type="entry name" value="AMP_BINDING"/>
    <property type="match status" value="1"/>
</dbReference>
<dbReference type="Gene3D" id="3.30.300.30">
    <property type="match status" value="1"/>
</dbReference>
<evidence type="ECO:0000256" key="4">
    <source>
        <dbReference type="ARBA" id="ARBA00022598"/>
    </source>
</evidence>
<dbReference type="InterPro" id="IPR000873">
    <property type="entry name" value="AMP-dep_synth/lig_dom"/>
</dbReference>
<organism evidence="10 11">
    <name type="scientific">Trichonephila clavata</name>
    <name type="common">Joro spider</name>
    <name type="synonym">Nephila clavata</name>
    <dbReference type="NCBI Taxonomy" id="2740835"/>
    <lineage>
        <taxon>Eukaryota</taxon>
        <taxon>Metazoa</taxon>
        <taxon>Ecdysozoa</taxon>
        <taxon>Arthropoda</taxon>
        <taxon>Chelicerata</taxon>
        <taxon>Arachnida</taxon>
        <taxon>Araneae</taxon>
        <taxon>Araneomorphae</taxon>
        <taxon>Entelegynae</taxon>
        <taxon>Araneoidea</taxon>
        <taxon>Nephilidae</taxon>
        <taxon>Trichonephila</taxon>
    </lineage>
</organism>
<dbReference type="NCBIfam" id="TIGR01217">
    <property type="entry name" value="ac_ac_CoA_syn"/>
    <property type="match status" value="1"/>
</dbReference>
<evidence type="ECO:0000259" key="8">
    <source>
        <dbReference type="Pfam" id="PF00501"/>
    </source>
</evidence>
<dbReference type="PANTHER" id="PTHR42921:SF1">
    <property type="entry name" value="ACETOACETYL-COA SYNTHETASE"/>
    <property type="match status" value="1"/>
</dbReference>
<dbReference type="GO" id="GO:0006631">
    <property type="term" value="P:fatty acid metabolic process"/>
    <property type="evidence" value="ECO:0007669"/>
    <property type="project" value="UniProtKB-UniRule"/>
</dbReference>
<proteinExistence type="inferred from homology"/>
<evidence type="ECO:0000259" key="9">
    <source>
        <dbReference type="Pfam" id="PF16177"/>
    </source>
</evidence>
<comment type="caution">
    <text evidence="10">The sequence shown here is derived from an EMBL/GenBank/DDBJ whole genome shotgun (WGS) entry which is preliminary data.</text>
</comment>
<evidence type="ECO:0000313" key="11">
    <source>
        <dbReference type="Proteomes" id="UP000887116"/>
    </source>
</evidence>
<evidence type="ECO:0000313" key="10">
    <source>
        <dbReference type="EMBL" id="GFQ70432.1"/>
    </source>
</evidence>
<evidence type="ECO:0000256" key="3">
    <source>
        <dbReference type="ARBA" id="ARBA00015326"/>
    </source>
</evidence>
<dbReference type="EC" id="6.2.1.16" evidence="2 7"/>
<gene>
    <name evidence="10" type="primary">AACS</name>
    <name evidence="10" type="ORF">TNCT_583571</name>
</gene>
<evidence type="ECO:0000256" key="6">
    <source>
        <dbReference type="ARBA" id="ARBA00022840"/>
    </source>
</evidence>
<dbReference type="AlphaFoldDB" id="A0A8X6F4Y7"/>
<accession>A0A8X6F4Y7</accession>
<dbReference type="EMBL" id="BMAO01000992">
    <property type="protein sequence ID" value="GFQ70432.1"/>
    <property type="molecule type" value="Genomic_DNA"/>
</dbReference>
<evidence type="ECO:0000256" key="2">
    <source>
        <dbReference type="ARBA" id="ARBA00012988"/>
    </source>
</evidence>
<comment type="subcellular location">
    <subcellularLocation>
        <location evidence="7">Cytoplasm</location>
        <location evidence="7">Cytosol</location>
    </subcellularLocation>
</comment>
<dbReference type="SUPFAM" id="SSF56801">
    <property type="entry name" value="Acetyl-CoA synthetase-like"/>
    <property type="match status" value="1"/>
</dbReference>
<dbReference type="Gene3D" id="3.40.50.12780">
    <property type="entry name" value="N-terminal domain of ligase-like"/>
    <property type="match status" value="1"/>
</dbReference>
<dbReference type="Pfam" id="PF00501">
    <property type="entry name" value="AMP-binding"/>
    <property type="match status" value="1"/>
</dbReference>
<evidence type="ECO:0000256" key="5">
    <source>
        <dbReference type="ARBA" id="ARBA00022741"/>
    </source>
</evidence>